<evidence type="ECO:0000313" key="3">
    <source>
        <dbReference type="Proteomes" id="UP001215280"/>
    </source>
</evidence>
<feature type="compositionally biased region" description="Polar residues" evidence="1">
    <location>
        <begin position="191"/>
        <end position="202"/>
    </location>
</feature>
<organism evidence="2 3">
    <name type="scientific">Mycena maculata</name>
    <dbReference type="NCBI Taxonomy" id="230809"/>
    <lineage>
        <taxon>Eukaryota</taxon>
        <taxon>Fungi</taxon>
        <taxon>Dikarya</taxon>
        <taxon>Basidiomycota</taxon>
        <taxon>Agaricomycotina</taxon>
        <taxon>Agaricomycetes</taxon>
        <taxon>Agaricomycetidae</taxon>
        <taxon>Agaricales</taxon>
        <taxon>Marasmiineae</taxon>
        <taxon>Mycenaceae</taxon>
        <taxon>Mycena</taxon>
    </lineage>
</organism>
<name>A0AAD7NVJ8_9AGAR</name>
<feature type="region of interest" description="Disordered" evidence="1">
    <location>
        <begin position="21"/>
        <end position="213"/>
    </location>
</feature>
<sequence length="213" mass="23863">MSHPSHGAHPPGCRCSSCHISSKLFPRGPNDRIILPAIRPGAHADPRLDQVPKSPMATDRTRLAPPRPQSTAPHEYRRRAQEPPPPMPPMPTSPRYGGGQPSSSRRSMDTDHSRKSLPTPMHRPAPMYAQAPPPGPERGYRFAPPDRPASAMAAPRRPDEQRGHHRQHSEQQGEPPRLKWVQKKERVSHFTPPSQYQGTSFRQYVHDGVSSRQ</sequence>
<dbReference type="Proteomes" id="UP001215280">
    <property type="component" value="Unassembled WGS sequence"/>
</dbReference>
<accession>A0AAD7NVJ8</accession>
<protein>
    <submittedName>
        <fullName evidence="2">Uncharacterized protein</fullName>
    </submittedName>
</protein>
<evidence type="ECO:0000256" key="1">
    <source>
        <dbReference type="SAM" id="MobiDB-lite"/>
    </source>
</evidence>
<proteinExistence type="predicted"/>
<comment type="caution">
    <text evidence="2">The sequence shown here is derived from an EMBL/GenBank/DDBJ whole genome shotgun (WGS) entry which is preliminary data.</text>
</comment>
<dbReference type="AlphaFoldDB" id="A0AAD7NVJ8"/>
<dbReference type="EMBL" id="JARJLG010000011">
    <property type="protein sequence ID" value="KAJ7776779.1"/>
    <property type="molecule type" value="Genomic_DNA"/>
</dbReference>
<gene>
    <name evidence="2" type="ORF">DFH07DRAFT_951395</name>
</gene>
<feature type="compositionally biased region" description="Pro residues" evidence="1">
    <location>
        <begin position="82"/>
        <end position="92"/>
    </location>
</feature>
<evidence type="ECO:0000313" key="2">
    <source>
        <dbReference type="EMBL" id="KAJ7776779.1"/>
    </source>
</evidence>
<reference evidence="2" key="1">
    <citation type="submission" date="2023-03" db="EMBL/GenBank/DDBJ databases">
        <title>Massive genome expansion in bonnet fungi (Mycena s.s.) driven by repeated elements and novel gene families across ecological guilds.</title>
        <authorList>
            <consortium name="Lawrence Berkeley National Laboratory"/>
            <person name="Harder C.B."/>
            <person name="Miyauchi S."/>
            <person name="Viragh M."/>
            <person name="Kuo A."/>
            <person name="Thoen E."/>
            <person name="Andreopoulos B."/>
            <person name="Lu D."/>
            <person name="Skrede I."/>
            <person name="Drula E."/>
            <person name="Henrissat B."/>
            <person name="Morin E."/>
            <person name="Kohler A."/>
            <person name="Barry K."/>
            <person name="LaButti K."/>
            <person name="Morin E."/>
            <person name="Salamov A."/>
            <person name="Lipzen A."/>
            <person name="Mereny Z."/>
            <person name="Hegedus B."/>
            <person name="Baldrian P."/>
            <person name="Stursova M."/>
            <person name="Weitz H."/>
            <person name="Taylor A."/>
            <person name="Grigoriev I.V."/>
            <person name="Nagy L.G."/>
            <person name="Martin F."/>
            <person name="Kauserud H."/>
        </authorList>
    </citation>
    <scope>NUCLEOTIDE SEQUENCE</scope>
    <source>
        <strain evidence="2">CBHHK188m</strain>
    </source>
</reference>
<keyword evidence="3" id="KW-1185">Reference proteome</keyword>